<dbReference type="GO" id="GO:0006816">
    <property type="term" value="P:calcium ion transport"/>
    <property type="evidence" value="ECO:0007669"/>
    <property type="project" value="InterPro"/>
</dbReference>
<dbReference type="STRING" id="667725.A0A0L0G2S5"/>
<dbReference type="InterPro" id="IPR015925">
    <property type="entry name" value="Ryanodine_IP3_receptor"/>
</dbReference>
<feature type="compositionally biased region" description="Polar residues" evidence="1">
    <location>
        <begin position="297"/>
        <end position="306"/>
    </location>
</feature>
<dbReference type="PANTHER" id="PTHR13715">
    <property type="entry name" value="RYANODINE RECEPTOR AND IP3 RECEPTOR"/>
    <property type="match status" value="1"/>
</dbReference>
<dbReference type="RefSeq" id="XP_014157008.1">
    <property type="nucleotide sequence ID" value="XM_014301533.1"/>
</dbReference>
<dbReference type="GeneID" id="25905129"/>
<dbReference type="Pfam" id="PF08454">
    <property type="entry name" value="RIH_assoc"/>
    <property type="match status" value="1"/>
</dbReference>
<evidence type="ECO:0000313" key="4">
    <source>
        <dbReference type="Proteomes" id="UP000054560"/>
    </source>
</evidence>
<feature type="non-terminal residue" evidence="3">
    <location>
        <position position="431"/>
    </location>
</feature>
<evidence type="ECO:0000259" key="2">
    <source>
        <dbReference type="Pfam" id="PF08454"/>
    </source>
</evidence>
<keyword evidence="4" id="KW-1185">Reference proteome</keyword>
<reference evidence="3 4" key="1">
    <citation type="submission" date="2011-02" db="EMBL/GenBank/DDBJ databases">
        <title>The Genome Sequence of Sphaeroforma arctica JP610.</title>
        <authorList>
            <consortium name="The Broad Institute Genome Sequencing Platform"/>
            <person name="Russ C."/>
            <person name="Cuomo C."/>
            <person name="Young S.K."/>
            <person name="Zeng Q."/>
            <person name="Gargeya S."/>
            <person name="Alvarado L."/>
            <person name="Berlin A."/>
            <person name="Chapman S.B."/>
            <person name="Chen Z."/>
            <person name="Freedman E."/>
            <person name="Gellesch M."/>
            <person name="Goldberg J."/>
            <person name="Griggs A."/>
            <person name="Gujja S."/>
            <person name="Heilman E."/>
            <person name="Heiman D."/>
            <person name="Howarth C."/>
            <person name="Mehta T."/>
            <person name="Neiman D."/>
            <person name="Pearson M."/>
            <person name="Roberts A."/>
            <person name="Saif S."/>
            <person name="Shea T."/>
            <person name="Shenoy N."/>
            <person name="Sisk P."/>
            <person name="Stolte C."/>
            <person name="Sykes S."/>
            <person name="White J."/>
            <person name="Yandava C."/>
            <person name="Burger G."/>
            <person name="Gray M.W."/>
            <person name="Holland P.W.H."/>
            <person name="King N."/>
            <person name="Lang F.B.F."/>
            <person name="Roger A.J."/>
            <person name="Ruiz-Trillo I."/>
            <person name="Haas B."/>
            <person name="Nusbaum C."/>
            <person name="Birren B."/>
        </authorList>
    </citation>
    <scope>NUCLEOTIDE SEQUENCE [LARGE SCALE GENOMIC DNA]</scope>
    <source>
        <strain evidence="3 4">JP610</strain>
    </source>
</reference>
<sequence length="431" mass="47394">MTTLTDDVLSDTSSDDLTDASVGIRQQTAAMVRMVIGDFRRFVDAFVDKIGPMVAVETKALTAVLLHPNNLWTVREHNIGLTINDTTALLNNNAVTHGTPEEYALCMEIMAISKLMLQPIALADAQQRTAYRKICKFYFLADGAPFELPVIQTTMNNNAVADILVALLTQIDDTSVQLAAFQLAVALLEGVGTRTSSSVEKQTVCDDFRGQVAVQTSFLHRLRLPSSTPLFELIHTLLNDHATTVLTTQLNTARQNTKREGSTRDNSPAPAPQDKDQEGQDKGKGSDKEGRDAAQGDQKNQDTNNAASDHTALALAVSPWPTWTHSSTSSHTHTPPPDREMQMILTVLRFIQLLCENARSDLQDIMRIQPDSLVSYNLVTDVMAYMRRICGNTASSLFERLDRPLAEVVNQCLVALTKCCQGPCPENQVRV</sequence>
<accession>A0A0L0G2S5</accession>
<dbReference type="Proteomes" id="UP000054560">
    <property type="component" value="Unassembled WGS sequence"/>
</dbReference>
<dbReference type="EMBL" id="KQ241863">
    <property type="protein sequence ID" value="KNC83106.1"/>
    <property type="molecule type" value="Genomic_DNA"/>
</dbReference>
<feature type="domain" description="RyR/IP3R Homology associated" evidence="2">
    <location>
        <begin position="340"/>
        <end position="430"/>
    </location>
</feature>
<organism evidence="3 4">
    <name type="scientific">Sphaeroforma arctica JP610</name>
    <dbReference type="NCBI Taxonomy" id="667725"/>
    <lineage>
        <taxon>Eukaryota</taxon>
        <taxon>Ichthyosporea</taxon>
        <taxon>Ichthyophonida</taxon>
        <taxon>Sphaeroforma</taxon>
    </lineage>
</organism>
<dbReference type="InterPro" id="IPR013662">
    <property type="entry name" value="RIH_assoc-dom"/>
</dbReference>
<evidence type="ECO:0000256" key="1">
    <source>
        <dbReference type="SAM" id="MobiDB-lite"/>
    </source>
</evidence>
<name>A0A0L0G2S5_9EUKA</name>
<protein>
    <recommendedName>
        <fullName evidence="2">RyR/IP3R Homology associated domain-containing protein</fullName>
    </recommendedName>
</protein>
<feature type="compositionally biased region" description="Basic and acidic residues" evidence="1">
    <location>
        <begin position="273"/>
        <end position="294"/>
    </location>
</feature>
<dbReference type="OrthoDB" id="294483at2759"/>
<dbReference type="AlphaFoldDB" id="A0A0L0G2S5"/>
<proteinExistence type="predicted"/>
<evidence type="ECO:0000313" key="3">
    <source>
        <dbReference type="EMBL" id="KNC83106.1"/>
    </source>
</evidence>
<dbReference type="eggNOG" id="KOG3533">
    <property type="taxonomic scope" value="Eukaryota"/>
</dbReference>
<dbReference type="PANTHER" id="PTHR13715:SF99">
    <property type="entry name" value="INOSITOL 1,4,5-TRISPHOSPHATE RECEPTOR-LIKE PROTEIN A"/>
    <property type="match status" value="1"/>
</dbReference>
<feature type="region of interest" description="Disordered" evidence="1">
    <location>
        <begin position="250"/>
        <end position="306"/>
    </location>
</feature>
<gene>
    <name evidence="3" type="ORF">SARC_04625</name>
</gene>